<gene>
    <name evidence="1" type="ORF">GKR67_10410</name>
</gene>
<proteinExistence type="predicted"/>
<sequence length="49" mass="5589">MTDTNAADGLIKFFLKKVLEATDYGVYNAAAIFYTFHNAAWWDIAYVTH</sequence>
<evidence type="ECO:0000313" key="2">
    <source>
        <dbReference type="Proteomes" id="UP000449944"/>
    </source>
</evidence>
<dbReference type="Proteomes" id="UP000449944">
    <property type="component" value="Unassembled WGS sequence"/>
</dbReference>
<name>A0AAW9VBQ5_9GAMM</name>
<comment type="caution">
    <text evidence="1">The sequence shown here is derived from an EMBL/GenBank/DDBJ whole genome shotgun (WGS) entry which is preliminary data.</text>
</comment>
<reference evidence="1 2" key="1">
    <citation type="submission" date="2019-10" db="EMBL/GenBank/DDBJ databases">
        <title>Comparative genomic analysis of Providencia.</title>
        <authorList>
            <person name="Yuan C."/>
            <person name="Wei Y."/>
            <person name="Yin Z."/>
        </authorList>
    </citation>
    <scope>NUCLEOTIDE SEQUENCE [LARGE SCALE GENOMIC DNA]</scope>
    <source>
        <strain evidence="2">wls1934</strain>
    </source>
</reference>
<organism evidence="1 2">
    <name type="scientific">Providencia alcalifaciens</name>
    <dbReference type="NCBI Taxonomy" id="126385"/>
    <lineage>
        <taxon>Bacteria</taxon>
        <taxon>Pseudomonadati</taxon>
        <taxon>Pseudomonadota</taxon>
        <taxon>Gammaproteobacteria</taxon>
        <taxon>Enterobacterales</taxon>
        <taxon>Morganellaceae</taxon>
        <taxon>Providencia</taxon>
    </lineage>
</organism>
<protein>
    <submittedName>
        <fullName evidence="1">Inosine-5-monophosphate dehydrogenase</fullName>
    </submittedName>
</protein>
<dbReference type="AlphaFoldDB" id="A0AAW9VBQ5"/>
<accession>A0AAW9VBQ5</accession>
<evidence type="ECO:0000313" key="1">
    <source>
        <dbReference type="EMBL" id="MTC35026.1"/>
    </source>
</evidence>
<dbReference type="EMBL" id="WLUB01000031">
    <property type="protein sequence ID" value="MTC35026.1"/>
    <property type="molecule type" value="Genomic_DNA"/>
</dbReference>